<dbReference type="GO" id="GO:0006355">
    <property type="term" value="P:regulation of DNA-templated transcription"/>
    <property type="evidence" value="ECO:0007669"/>
    <property type="project" value="InterPro"/>
</dbReference>
<reference evidence="12" key="1">
    <citation type="submission" date="2016-10" db="EMBL/GenBank/DDBJ databases">
        <authorList>
            <person name="Varghese N."/>
            <person name="Submissions S."/>
        </authorList>
    </citation>
    <scope>NUCLEOTIDE SEQUENCE [LARGE SCALE GENOMIC DNA]</scope>
    <source>
        <strain evidence="12">DSM 13078</strain>
    </source>
</reference>
<dbReference type="RefSeq" id="WP_089785196.1">
    <property type="nucleotide sequence ID" value="NZ_FOKW01000001.1"/>
</dbReference>
<evidence type="ECO:0000259" key="7">
    <source>
        <dbReference type="PROSITE" id="PS50109"/>
    </source>
</evidence>
<dbReference type="AlphaFoldDB" id="A0A1I1DG61"/>
<dbReference type="InterPro" id="IPR001610">
    <property type="entry name" value="PAC"/>
</dbReference>
<dbReference type="SUPFAM" id="SSF55785">
    <property type="entry name" value="PYP-like sensor domain (PAS domain)"/>
    <property type="match status" value="4"/>
</dbReference>
<dbReference type="CDD" id="cd00130">
    <property type="entry name" value="PAS"/>
    <property type="match status" value="3"/>
</dbReference>
<dbReference type="Pfam" id="PF00989">
    <property type="entry name" value="PAS"/>
    <property type="match status" value="1"/>
</dbReference>
<organism evidence="11 12">
    <name type="scientific">Natronobacterium haloterrestre</name>
    <name type="common">Halobiforma haloterrestris</name>
    <dbReference type="NCBI Taxonomy" id="148448"/>
    <lineage>
        <taxon>Archaea</taxon>
        <taxon>Methanobacteriati</taxon>
        <taxon>Methanobacteriota</taxon>
        <taxon>Stenosarchaea group</taxon>
        <taxon>Halobacteria</taxon>
        <taxon>Halobacteriales</taxon>
        <taxon>Natrialbaceae</taxon>
        <taxon>Natronobacterium</taxon>
    </lineage>
</organism>
<evidence type="ECO:0000256" key="1">
    <source>
        <dbReference type="ARBA" id="ARBA00000085"/>
    </source>
</evidence>
<dbReference type="PANTHER" id="PTHR43304">
    <property type="entry name" value="PHYTOCHROME-LIKE PROTEIN CPH1"/>
    <property type="match status" value="1"/>
</dbReference>
<evidence type="ECO:0000313" key="12">
    <source>
        <dbReference type="Proteomes" id="UP000199161"/>
    </source>
</evidence>
<feature type="domain" description="PAC" evidence="10">
    <location>
        <begin position="621"/>
        <end position="671"/>
    </location>
</feature>
<dbReference type="InterPro" id="IPR003018">
    <property type="entry name" value="GAF"/>
</dbReference>
<dbReference type="Pfam" id="PF08448">
    <property type="entry name" value="PAS_4"/>
    <property type="match status" value="1"/>
</dbReference>
<sequence>MPSLRVLYVDGESALEPVGRYLESETDAAEFEVRTEASVDDALATLERVDIDCIVCGTALEVDPLSVLRAVRSDDRTVPFVLFADEDGASAETVSDAFAAGVTDYVRKGNQATEEYEVLARRIEAASREESELSLGPERVEEAIDHAADAVFVTNTDGRIEYANGAFEAVTGFSASEAIGRNPRILKSGEQDESYYEQMWSAILDGQVWEEEIVNERKSGDRYFAHQTIAPIVGEDGTVEKFVAIQRDVTDRRRLEQEIERSASTLSRLHDVAFEPNRPVDEKLERLLEIGTESLAFPIGYVTRIENGTQRIVAAIGDHERIQEGATDPLEQTYCRHTLEADEPVVVTDAANDPEWEIDPAFERFGLRCYVGAKIVVEGDVYGTVCFASEEPRTPHVGQVQQSTVKALAQWVGHELERRRYECDLERYEEIIENVPVGVFRSTPGEEGAFLEVNDAMVEMFDAPSKAALLERPPAECYRNPGRRAEFSEALTEYGELRNEVIELETFEGDPFYGSLSAIERRDGEDVYFDGILQDVTERERTKAELARSRERLQVLFDQSPDAIIVHDSDGCILDVNEKQIEQTGYDRDELLSMNVGDVETGLSLPELRGIWEDLEPGSVLEVEGEHRRRDGSTYPVEIWVSCIELDDERRFLALSREITERKERERDLELAHTQLRQVIDLVPDLIFAKNRDGEYILANETVADVYGRSLEEIEGKTDAELLESAAQVEAFRADDREVIESMEPKHIPEEELTAADGRTLFIETTKIPFEVAGTGEPAVLGYARDVTELKEQRDRLDLLNQVVRHDVRNDMQVVKGRAQLLADRLSGAEADTAADADAHLDLSAAEEHLSEVLESAEEAIELTKTARDLTETMLERDDERRPVALPQVLTSRIDAIRARYSDARISLEGSVPEASVVADDMLTSVVDNLLVNAIVHNDAAEPRVTVSADVEGDRVVLRVADNGPGIPDNRKADVFGKGETDIDSPGTGLGLYLVRTLVEQYGGDVWVEDNDPEGSVFTVSLRRAGDRE</sequence>
<comment type="caution">
    <text evidence="6">Lacks conserved residue(s) required for the propagation of feature annotation.</text>
</comment>
<keyword evidence="4" id="KW-0808">Transferase</keyword>
<dbReference type="Proteomes" id="UP000199161">
    <property type="component" value="Unassembled WGS sequence"/>
</dbReference>
<dbReference type="SMART" id="SM00387">
    <property type="entry name" value="HATPase_c"/>
    <property type="match status" value="1"/>
</dbReference>
<dbReference type="EMBL" id="FOKW01000001">
    <property type="protein sequence ID" value="SFB73827.1"/>
    <property type="molecule type" value="Genomic_DNA"/>
</dbReference>
<evidence type="ECO:0000256" key="3">
    <source>
        <dbReference type="ARBA" id="ARBA00022553"/>
    </source>
</evidence>
<dbReference type="InterPro" id="IPR011006">
    <property type="entry name" value="CheY-like_superfamily"/>
</dbReference>
<dbReference type="GO" id="GO:0000160">
    <property type="term" value="P:phosphorelay signal transduction system"/>
    <property type="evidence" value="ECO:0007669"/>
    <property type="project" value="InterPro"/>
</dbReference>
<dbReference type="InterPro" id="IPR003594">
    <property type="entry name" value="HATPase_dom"/>
</dbReference>
<feature type="domain" description="PAC" evidence="10">
    <location>
        <begin position="747"/>
        <end position="799"/>
    </location>
</feature>
<dbReference type="SMART" id="SM00086">
    <property type="entry name" value="PAC"/>
    <property type="match status" value="3"/>
</dbReference>
<comment type="catalytic activity">
    <reaction evidence="1">
        <text>ATP + protein L-histidine = ADP + protein N-phospho-L-histidine.</text>
        <dbReference type="EC" id="2.7.13.3"/>
    </reaction>
</comment>
<dbReference type="Pfam" id="PF02518">
    <property type="entry name" value="HATPase_c"/>
    <property type="match status" value="1"/>
</dbReference>
<keyword evidence="3" id="KW-0597">Phosphoprotein</keyword>
<dbReference type="InterPro" id="IPR052162">
    <property type="entry name" value="Sensor_kinase/Photoreceptor"/>
</dbReference>
<dbReference type="Pfam" id="PF13185">
    <property type="entry name" value="GAF_2"/>
    <property type="match status" value="1"/>
</dbReference>
<dbReference type="OrthoDB" id="3369at2157"/>
<dbReference type="GO" id="GO:0004673">
    <property type="term" value="F:protein histidine kinase activity"/>
    <property type="evidence" value="ECO:0007669"/>
    <property type="project" value="UniProtKB-EC"/>
</dbReference>
<feature type="domain" description="PAC" evidence="10">
    <location>
        <begin position="498"/>
        <end position="548"/>
    </location>
</feature>
<keyword evidence="5" id="KW-0418">Kinase</keyword>
<dbReference type="PANTHER" id="PTHR43304:SF1">
    <property type="entry name" value="PAC DOMAIN-CONTAINING PROTEIN"/>
    <property type="match status" value="1"/>
</dbReference>
<keyword evidence="12" id="KW-1185">Reference proteome</keyword>
<dbReference type="InterPro" id="IPR000700">
    <property type="entry name" value="PAS-assoc_C"/>
</dbReference>
<feature type="domain" description="PAS" evidence="9">
    <location>
        <begin position="672"/>
        <end position="751"/>
    </location>
</feature>
<dbReference type="InterPro" id="IPR013767">
    <property type="entry name" value="PAS_fold"/>
</dbReference>
<dbReference type="InterPro" id="IPR013656">
    <property type="entry name" value="PAS_4"/>
</dbReference>
<dbReference type="PROSITE" id="PS50110">
    <property type="entry name" value="RESPONSE_REGULATORY"/>
    <property type="match status" value="1"/>
</dbReference>
<dbReference type="PROSITE" id="PS50109">
    <property type="entry name" value="HIS_KIN"/>
    <property type="match status" value="1"/>
</dbReference>
<dbReference type="CDD" id="cd00156">
    <property type="entry name" value="REC"/>
    <property type="match status" value="1"/>
</dbReference>
<dbReference type="SUPFAM" id="SSF55874">
    <property type="entry name" value="ATPase domain of HSP90 chaperone/DNA topoisomerase II/histidine kinase"/>
    <property type="match status" value="1"/>
</dbReference>
<evidence type="ECO:0000259" key="8">
    <source>
        <dbReference type="PROSITE" id="PS50110"/>
    </source>
</evidence>
<dbReference type="PROSITE" id="PS50112">
    <property type="entry name" value="PAS"/>
    <property type="match status" value="3"/>
</dbReference>
<dbReference type="SUPFAM" id="SSF55781">
    <property type="entry name" value="GAF domain-like"/>
    <property type="match status" value="1"/>
</dbReference>
<accession>A0A1I1DG61</accession>
<evidence type="ECO:0000259" key="10">
    <source>
        <dbReference type="PROSITE" id="PS50113"/>
    </source>
</evidence>
<feature type="domain" description="PAS" evidence="9">
    <location>
        <begin position="549"/>
        <end position="595"/>
    </location>
</feature>
<protein>
    <recommendedName>
        <fullName evidence="2">histidine kinase</fullName>
        <ecNumber evidence="2">2.7.13.3</ecNumber>
    </recommendedName>
</protein>
<dbReference type="Gene3D" id="3.40.50.2300">
    <property type="match status" value="1"/>
</dbReference>
<dbReference type="EC" id="2.7.13.3" evidence="2"/>
<proteinExistence type="predicted"/>
<evidence type="ECO:0000256" key="2">
    <source>
        <dbReference type="ARBA" id="ARBA00012438"/>
    </source>
</evidence>
<feature type="domain" description="Histidine kinase" evidence="7">
    <location>
        <begin position="803"/>
        <end position="1026"/>
    </location>
</feature>
<dbReference type="SUPFAM" id="SSF52172">
    <property type="entry name" value="CheY-like"/>
    <property type="match status" value="1"/>
</dbReference>
<dbReference type="InterPro" id="IPR005467">
    <property type="entry name" value="His_kinase_dom"/>
</dbReference>
<evidence type="ECO:0000256" key="5">
    <source>
        <dbReference type="ARBA" id="ARBA00022777"/>
    </source>
</evidence>
<dbReference type="InterPro" id="IPR001789">
    <property type="entry name" value="Sig_transdc_resp-reg_receiver"/>
</dbReference>
<dbReference type="NCBIfam" id="TIGR00229">
    <property type="entry name" value="sensory_box"/>
    <property type="match status" value="4"/>
</dbReference>
<dbReference type="PRINTS" id="PR00344">
    <property type="entry name" value="BCTRLSENSOR"/>
</dbReference>
<evidence type="ECO:0000259" key="9">
    <source>
        <dbReference type="PROSITE" id="PS50112"/>
    </source>
</evidence>
<feature type="domain" description="PAS" evidence="9">
    <location>
        <begin position="136"/>
        <end position="207"/>
    </location>
</feature>
<evidence type="ECO:0000313" key="11">
    <source>
        <dbReference type="EMBL" id="SFB73827.1"/>
    </source>
</evidence>
<evidence type="ECO:0000256" key="6">
    <source>
        <dbReference type="PROSITE-ProRule" id="PRU00169"/>
    </source>
</evidence>
<evidence type="ECO:0000256" key="4">
    <source>
        <dbReference type="ARBA" id="ARBA00022679"/>
    </source>
</evidence>
<dbReference type="Gene3D" id="3.30.565.10">
    <property type="entry name" value="Histidine kinase-like ATPase, C-terminal domain"/>
    <property type="match status" value="1"/>
</dbReference>
<name>A0A1I1DG61_NATHA</name>
<dbReference type="PROSITE" id="PS50113">
    <property type="entry name" value="PAC"/>
    <property type="match status" value="4"/>
</dbReference>
<dbReference type="InterPro" id="IPR000014">
    <property type="entry name" value="PAS"/>
</dbReference>
<dbReference type="InterPro" id="IPR035965">
    <property type="entry name" value="PAS-like_dom_sf"/>
</dbReference>
<feature type="domain" description="Response regulatory" evidence="8">
    <location>
        <begin position="5"/>
        <end position="123"/>
    </location>
</feature>
<dbReference type="InterPro" id="IPR029016">
    <property type="entry name" value="GAF-like_dom_sf"/>
</dbReference>
<dbReference type="Gene3D" id="3.30.450.40">
    <property type="match status" value="1"/>
</dbReference>
<dbReference type="CDD" id="cd00075">
    <property type="entry name" value="HATPase"/>
    <property type="match status" value="1"/>
</dbReference>
<dbReference type="Pfam" id="PF13426">
    <property type="entry name" value="PAS_9"/>
    <property type="match status" value="2"/>
</dbReference>
<dbReference type="InterPro" id="IPR004358">
    <property type="entry name" value="Sig_transdc_His_kin-like_C"/>
</dbReference>
<feature type="domain" description="PAC" evidence="10">
    <location>
        <begin position="207"/>
        <end position="261"/>
    </location>
</feature>
<dbReference type="SMART" id="SM00091">
    <property type="entry name" value="PAS"/>
    <property type="match status" value="4"/>
</dbReference>
<dbReference type="InterPro" id="IPR036890">
    <property type="entry name" value="HATPase_C_sf"/>
</dbReference>
<gene>
    <name evidence="11" type="ORF">SAMN05444422_101609</name>
</gene>
<dbReference type="Gene3D" id="3.30.450.20">
    <property type="entry name" value="PAS domain"/>
    <property type="match status" value="4"/>
</dbReference>